<evidence type="ECO:0000256" key="3">
    <source>
        <dbReference type="SAM" id="MobiDB-lite"/>
    </source>
</evidence>
<comment type="similarity">
    <text evidence="1">Belongs to the ParD antitoxin family.</text>
</comment>
<name>A0A9X3TXU7_9PROT</name>
<dbReference type="InterPro" id="IPR022789">
    <property type="entry name" value="ParD"/>
</dbReference>
<dbReference type="PANTHER" id="PTHR36582:SF2">
    <property type="entry name" value="ANTITOXIN PARD"/>
    <property type="match status" value="1"/>
</dbReference>
<gene>
    <name evidence="4" type="ORF">NYP16_07025</name>
</gene>
<reference evidence="4" key="2">
    <citation type="journal article" date="2023" name="Syst. Appl. Microbiol.">
        <title>Govania unica gen. nov., sp. nov., a rare biosphere bacterium that represents a novel family in the class Alphaproteobacteria.</title>
        <authorList>
            <person name="Vandamme P."/>
            <person name="Peeters C."/>
            <person name="Hettiarachchi A."/>
            <person name="Cnockaert M."/>
            <person name="Carlier A."/>
        </authorList>
    </citation>
    <scope>NUCLEOTIDE SEQUENCE</scope>
    <source>
        <strain evidence="4">LMG 31809</strain>
    </source>
</reference>
<comment type="caution">
    <text evidence="4">The sequence shown here is derived from an EMBL/GenBank/DDBJ whole genome shotgun (WGS) entry which is preliminary data.</text>
</comment>
<dbReference type="GO" id="GO:0006355">
    <property type="term" value="P:regulation of DNA-templated transcription"/>
    <property type="evidence" value="ECO:0007669"/>
    <property type="project" value="InterPro"/>
</dbReference>
<reference evidence="4" key="1">
    <citation type="submission" date="2022-08" db="EMBL/GenBank/DDBJ databases">
        <authorList>
            <person name="Vandamme P."/>
            <person name="Hettiarachchi A."/>
            <person name="Peeters C."/>
            <person name="Cnockaert M."/>
            <person name="Carlier A."/>
        </authorList>
    </citation>
    <scope>NUCLEOTIDE SEQUENCE</scope>
    <source>
        <strain evidence="4">LMG 31809</strain>
    </source>
</reference>
<dbReference type="InterPro" id="IPR010985">
    <property type="entry name" value="Ribbon_hlx_hlx"/>
</dbReference>
<dbReference type="EMBL" id="JANWOI010000002">
    <property type="protein sequence ID" value="MDA5193705.1"/>
    <property type="molecule type" value="Genomic_DNA"/>
</dbReference>
<protein>
    <submittedName>
        <fullName evidence="4">Type II toxin-antitoxin system ParD family antitoxin</fullName>
    </submittedName>
</protein>
<keyword evidence="5" id="KW-1185">Reference proteome</keyword>
<keyword evidence="2" id="KW-1277">Toxin-antitoxin system</keyword>
<dbReference type="PANTHER" id="PTHR36582">
    <property type="entry name" value="ANTITOXIN PARD"/>
    <property type="match status" value="1"/>
</dbReference>
<accession>A0A9X3TXU7</accession>
<evidence type="ECO:0000313" key="4">
    <source>
        <dbReference type="EMBL" id="MDA5193705.1"/>
    </source>
</evidence>
<evidence type="ECO:0000313" key="5">
    <source>
        <dbReference type="Proteomes" id="UP001141619"/>
    </source>
</evidence>
<dbReference type="SUPFAM" id="SSF47598">
    <property type="entry name" value="Ribbon-helix-helix"/>
    <property type="match status" value="1"/>
</dbReference>
<dbReference type="Gene3D" id="6.10.10.120">
    <property type="entry name" value="Antitoxin ParD1-like"/>
    <property type="match status" value="1"/>
</dbReference>
<evidence type="ECO:0000256" key="2">
    <source>
        <dbReference type="ARBA" id="ARBA00022649"/>
    </source>
</evidence>
<dbReference type="AlphaFoldDB" id="A0A9X3TXU7"/>
<dbReference type="RefSeq" id="WP_274943403.1">
    <property type="nucleotide sequence ID" value="NZ_JANWOI010000002.1"/>
</dbReference>
<organism evidence="4 5">
    <name type="scientific">Govanella unica</name>
    <dbReference type="NCBI Taxonomy" id="2975056"/>
    <lineage>
        <taxon>Bacteria</taxon>
        <taxon>Pseudomonadati</taxon>
        <taxon>Pseudomonadota</taxon>
        <taxon>Alphaproteobacteria</taxon>
        <taxon>Emcibacterales</taxon>
        <taxon>Govanellaceae</taxon>
        <taxon>Govanella</taxon>
    </lineage>
</organism>
<dbReference type="Pfam" id="PF03693">
    <property type="entry name" value="ParD_antitoxin"/>
    <property type="match status" value="1"/>
</dbReference>
<sequence length="73" mass="8177">MNISFSEHHRHLIESLVDKGRYGSAAEVVREGLRLVEEREQALASLRTEIEKGYNSGEPRDWNPAALKTSLAG</sequence>
<dbReference type="NCBIfam" id="TIGR02606">
    <property type="entry name" value="antidote_CC2985"/>
    <property type="match status" value="1"/>
</dbReference>
<dbReference type="Proteomes" id="UP001141619">
    <property type="component" value="Unassembled WGS sequence"/>
</dbReference>
<feature type="region of interest" description="Disordered" evidence="3">
    <location>
        <begin position="53"/>
        <end position="73"/>
    </location>
</feature>
<evidence type="ECO:0000256" key="1">
    <source>
        <dbReference type="ARBA" id="ARBA00008580"/>
    </source>
</evidence>
<dbReference type="InterPro" id="IPR038296">
    <property type="entry name" value="ParD_sf"/>
</dbReference>
<proteinExistence type="inferred from homology"/>